<dbReference type="GO" id="GO:0015276">
    <property type="term" value="F:ligand-gated monoatomic ion channel activity"/>
    <property type="evidence" value="ECO:0007669"/>
    <property type="project" value="InterPro"/>
</dbReference>
<feature type="transmembrane region" description="Helical" evidence="15">
    <location>
        <begin position="578"/>
        <end position="596"/>
    </location>
</feature>
<keyword evidence="6 15" id="KW-1133">Transmembrane helix</keyword>
<proteinExistence type="inferred from homology"/>
<keyword evidence="14" id="KW-1015">Disulfide bond</keyword>
<gene>
    <name evidence="17" type="ORF">LITE_LOCUS14932</name>
</gene>
<dbReference type="AlphaFoldDB" id="A0AAV0JNA3"/>
<dbReference type="InterPro" id="IPR001828">
    <property type="entry name" value="ANF_lig-bd_rcpt"/>
</dbReference>
<feature type="transmembrane region" description="Helical" evidence="15">
    <location>
        <begin position="548"/>
        <end position="566"/>
    </location>
</feature>
<dbReference type="Pfam" id="PF01094">
    <property type="entry name" value="ANF_receptor"/>
    <property type="match status" value="1"/>
</dbReference>
<sequence length="868" mass="97167">MITSTEAAVTNPSTFRIGAIVDETSRIGKEQILAMQMAAKDFQDPANQSLVLDMYITDSKGEPLQAALSAQELVNSSQVKAIVGPCSWEETSLVAQIATKNQIPLLSFADSTPRWARERWPFLIQASSSKSAQMKAIAAIIQSWNWHQVSVITEDVESSTKAVLQLSTALRQVNVQLVDVITLPPSSNPSLLSHQLESLKVRPCRVFVVHLSSSTALAEQLFRTAMDMKMLERDYVWITTHAFTSLLHTFHPSTISAMQGVIGVKGHFRETKPRYQSFSKRFRRRFSSAHPDESNHEPSIFAVEAYDAVWALALSLLRPSNVTGGQEDLLNKLLLCNFNGLVGNVQFTVQKAGSLNTFEVINVIGKSYNGLGLWTDGHGFSENTVGEEETATYFSSMRDIMGHVIWPGRPRYSPKGWTPSPISEPIIIGIPTESIFKQFVDIELDPVQNTISAKGYAIDLFEKAVEQLPFYLPYEFRAFNGTYNALVQQIYLKNFDAAVGDIAIVTNRLPYADFTHPYTESELVMIVPLQSKKVNRAWLFTKPFTGSLWLLIFILNIYNGFVVWMIERDHCLKLRGSIGNQVGVMLSLSFTTLFTFQGLKLHSNLSRMALVVWLFMALAITQTYTANLSSILTVPKLEPAIDNVESIQMRRANIGYLKVTYVAKYLEEVLHFSPKKVKEYTSPEDSMRDLHEGVIAAVFMERPWAKILLARYCTGFTIAKQSFKVGGFGFVSLQISSFLHLNPILVLNVFLTNKWYFTEQFLFDELQAFAKGSPWLPYVTEALVKVTESGQLRDLEIDMIASQKCVGNDELLGDSSSEAGYGSSNPSLGADSFWMLFVFTAGTSTLALLMFMYWSEDELYDSSSSVVK</sequence>
<comment type="function">
    <text evidence="13">Glutamate-gated receptor that probably acts as non-selective cation channel.</text>
</comment>
<keyword evidence="8 13" id="KW-0472">Membrane</keyword>
<keyword evidence="12 13" id="KW-0407">Ion channel</keyword>
<keyword evidence="18" id="KW-1185">Reference proteome</keyword>
<organism evidence="17 18">
    <name type="scientific">Linum tenue</name>
    <dbReference type="NCBI Taxonomy" id="586396"/>
    <lineage>
        <taxon>Eukaryota</taxon>
        <taxon>Viridiplantae</taxon>
        <taxon>Streptophyta</taxon>
        <taxon>Embryophyta</taxon>
        <taxon>Tracheophyta</taxon>
        <taxon>Spermatophyta</taxon>
        <taxon>Magnoliopsida</taxon>
        <taxon>eudicotyledons</taxon>
        <taxon>Gunneridae</taxon>
        <taxon>Pentapetalae</taxon>
        <taxon>rosids</taxon>
        <taxon>fabids</taxon>
        <taxon>Malpighiales</taxon>
        <taxon>Linaceae</taxon>
        <taxon>Linum</taxon>
    </lineage>
</organism>
<dbReference type="PANTHER" id="PTHR34836:SF9">
    <property type="entry name" value="RECEPTOR LIGAND BINDING REGION DOMAIN-CONTAINING PROTEIN"/>
    <property type="match status" value="1"/>
</dbReference>
<keyword evidence="3 13" id="KW-0813">Transport</keyword>
<evidence type="ECO:0000256" key="7">
    <source>
        <dbReference type="ARBA" id="ARBA00023065"/>
    </source>
</evidence>
<name>A0AAV0JNA3_9ROSI</name>
<evidence type="ECO:0000256" key="10">
    <source>
        <dbReference type="ARBA" id="ARBA00023180"/>
    </source>
</evidence>
<comment type="subcellular location">
    <subcellularLocation>
        <location evidence="1">Membrane</location>
        <topology evidence="1">Multi-pass membrane protein</topology>
    </subcellularLocation>
</comment>
<dbReference type="CDD" id="cd19990">
    <property type="entry name" value="PBP1_GABAb_receptor_plant"/>
    <property type="match status" value="1"/>
</dbReference>
<dbReference type="SMART" id="SM00079">
    <property type="entry name" value="PBPe"/>
    <property type="match status" value="1"/>
</dbReference>
<dbReference type="PANTHER" id="PTHR34836">
    <property type="entry name" value="OS06G0188250 PROTEIN"/>
    <property type="match status" value="1"/>
</dbReference>
<evidence type="ECO:0000256" key="6">
    <source>
        <dbReference type="ARBA" id="ARBA00022989"/>
    </source>
</evidence>
<evidence type="ECO:0000256" key="11">
    <source>
        <dbReference type="ARBA" id="ARBA00023286"/>
    </source>
</evidence>
<evidence type="ECO:0000256" key="8">
    <source>
        <dbReference type="ARBA" id="ARBA00023136"/>
    </source>
</evidence>
<evidence type="ECO:0000256" key="5">
    <source>
        <dbReference type="ARBA" id="ARBA00022729"/>
    </source>
</evidence>
<comment type="caution">
    <text evidence="17">The sequence shown here is derived from an EMBL/GenBank/DDBJ whole genome shotgun (WGS) entry which is preliminary data.</text>
</comment>
<dbReference type="InterPro" id="IPR028082">
    <property type="entry name" value="Peripla_BP_I"/>
</dbReference>
<dbReference type="InterPro" id="IPR001320">
    <property type="entry name" value="Iontro_rcpt_C"/>
</dbReference>
<dbReference type="SUPFAM" id="SSF53822">
    <property type="entry name" value="Periplasmic binding protein-like I"/>
    <property type="match status" value="1"/>
</dbReference>
<dbReference type="FunFam" id="3.40.190.10:FF:000054">
    <property type="entry name" value="Glutamate receptor"/>
    <property type="match status" value="1"/>
</dbReference>
<dbReference type="GO" id="GO:0016020">
    <property type="term" value="C:membrane"/>
    <property type="evidence" value="ECO:0007669"/>
    <property type="project" value="UniProtKB-SubCell"/>
</dbReference>
<dbReference type="Pfam" id="PF00060">
    <property type="entry name" value="Lig_chan"/>
    <property type="match status" value="1"/>
</dbReference>
<dbReference type="Gene3D" id="3.40.50.2300">
    <property type="match status" value="2"/>
</dbReference>
<evidence type="ECO:0000256" key="14">
    <source>
        <dbReference type="PIRSR" id="PIRSR037090-50"/>
    </source>
</evidence>
<accession>A0AAV0JNA3</accession>
<keyword evidence="7 13" id="KW-0406">Ion transport</keyword>
<dbReference type="EMBL" id="CAMGYJ010000005">
    <property type="protein sequence ID" value="CAI0410860.1"/>
    <property type="molecule type" value="Genomic_DNA"/>
</dbReference>
<keyword evidence="5" id="KW-0732">Signal</keyword>
<dbReference type="FunFam" id="3.40.50.2300:FF:000188">
    <property type="entry name" value="Glutamate receptor"/>
    <property type="match status" value="1"/>
</dbReference>
<keyword evidence="4 15" id="KW-0812">Transmembrane</keyword>
<dbReference type="PIRSF" id="PIRSF037090">
    <property type="entry name" value="Iontro_Glu-like_rcpt_pln"/>
    <property type="match status" value="1"/>
</dbReference>
<evidence type="ECO:0000256" key="1">
    <source>
        <dbReference type="ARBA" id="ARBA00004141"/>
    </source>
</evidence>
<dbReference type="SUPFAM" id="SSF53850">
    <property type="entry name" value="Periplasmic binding protein-like II"/>
    <property type="match status" value="1"/>
</dbReference>
<evidence type="ECO:0000313" key="18">
    <source>
        <dbReference type="Proteomes" id="UP001154282"/>
    </source>
</evidence>
<dbReference type="InterPro" id="IPR044440">
    <property type="entry name" value="GABAb_receptor_plant_PBP1"/>
</dbReference>
<evidence type="ECO:0000256" key="15">
    <source>
        <dbReference type="SAM" id="Phobius"/>
    </source>
</evidence>
<comment type="similarity">
    <text evidence="2 13">Belongs to the glutamate-gated ion channel (TC 1.A.10.1) family.</text>
</comment>
<dbReference type="CDD" id="cd13686">
    <property type="entry name" value="GluR_Plant"/>
    <property type="match status" value="1"/>
</dbReference>
<reference evidence="17" key="1">
    <citation type="submission" date="2022-08" db="EMBL/GenBank/DDBJ databases">
        <authorList>
            <person name="Gutierrez-Valencia J."/>
        </authorList>
    </citation>
    <scope>NUCLEOTIDE SEQUENCE</scope>
</reference>
<dbReference type="Proteomes" id="UP001154282">
    <property type="component" value="Unassembled WGS sequence"/>
</dbReference>
<dbReference type="FunFam" id="1.10.287.70:FF:000172">
    <property type="entry name" value="Glutamate receptor"/>
    <property type="match status" value="1"/>
</dbReference>
<feature type="domain" description="Ionotropic glutamate receptor C-terminal" evidence="16">
    <location>
        <begin position="427"/>
        <end position="799"/>
    </location>
</feature>
<evidence type="ECO:0000259" key="16">
    <source>
        <dbReference type="SMART" id="SM00079"/>
    </source>
</evidence>
<evidence type="ECO:0000256" key="12">
    <source>
        <dbReference type="ARBA" id="ARBA00023303"/>
    </source>
</evidence>
<feature type="transmembrane region" description="Helical" evidence="15">
    <location>
        <begin position="833"/>
        <end position="854"/>
    </location>
</feature>
<dbReference type="InterPro" id="IPR017103">
    <property type="entry name" value="Iontropic_Glu_rcpt_pln"/>
</dbReference>
<evidence type="ECO:0000256" key="4">
    <source>
        <dbReference type="ARBA" id="ARBA00022692"/>
    </source>
</evidence>
<evidence type="ECO:0000256" key="9">
    <source>
        <dbReference type="ARBA" id="ARBA00023170"/>
    </source>
</evidence>
<dbReference type="InterPro" id="IPR015683">
    <property type="entry name" value="Ionotropic_Glu_rcpt"/>
</dbReference>
<evidence type="ECO:0000313" key="17">
    <source>
        <dbReference type="EMBL" id="CAI0410860.1"/>
    </source>
</evidence>
<evidence type="ECO:0000256" key="2">
    <source>
        <dbReference type="ARBA" id="ARBA00008685"/>
    </source>
</evidence>
<evidence type="ECO:0000256" key="13">
    <source>
        <dbReference type="PIRNR" id="PIRNR037090"/>
    </source>
</evidence>
<dbReference type="Gene3D" id="1.10.287.70">
    <property type="match status" value="1"/>
</dbReference>
<keyword evidence="11 13" id="KW-1071">Ligand-gated ion channel</keyword>
<dbReference type="Gene3D" id="3.40.190.10">
    <property type="entry name" value="Periplasmic binding protein-like II"/>
    <property type="match status" value="1"/>
</dbReference>
<keyword evidence="9 13" id="KW-0675">Receptor</keyword>
<feature type="transmembrane region" description="Helical" evidence="15">
    <location>
        <begin position="608"/>
        <end position="626"/>
    </location>
</feature>
<evidence type="ECO:0000256" key="3">
    <source>
        <dbReference type="ARBA" id="ARBA00022448"/>
    </source>
</evidence>
<keyword evidence="10" id="KW-0325">Glycoprotein</keyword>
<protein>
    <recommendedName>
        <fullName evidence="13">Glutamate receptor</fullName>
    </recommendedName>
</protein>
<feature type="disulfide bond" evidence="14">
    <location>
        <begin position="713"/>
        <end position="805"/>
    </location>
</feature>